<feature type="repeat" description="CSPG" evidence="4">
    <location>
        <begin position="575"/>
        <end position="674"/>
    </location>
</feature>
<dbReference type="InterPro" id="IPR039005">
    <property type="entry name" value="CSPG_rpt"/>
</dbReference>
<keyword evidence="3" id="KW-0325">Glycoprotein</keyword>
<feature type="repeat" description="CSPG" evidence="4">
    <location>
        <begin position="379"/>
        <end position="469"/>
    </location>
</feature>
<name>A0A4Z2C8F6_9TELE</name>
<evidence type="ECO:0000256" key="3">
    <source>
        <dbReference type="ARBA" id="ARBA00023180"/>
    </source>
</evidence>
<dbReference type="Pfam" id="PF16184">
    <property type="entry name" value="Cadherin_3"/>
    <property type="match status" value="6"/>
</dbReference>
<feature type="repeat" description="CSPG" evidence="4">
    <location>
        <begin position="707"/>
        <end position="798"/>
    </location>
</feature>
<proteinExistence type="predicted"/>
<keyword evidence="1" id="KW-0732">Signal</keyword>
<gene>
    <name evidence="6" type="ORF">fugu_011647</name>
</gene>
<protein>
    <recommendedName>
        <fullName evidence="8">Cadherin domain-containing protein</fullName>
    </recommendedName>
</protein>
<feature type="repeat" description="CSPG" evidence="4">
    <location>
        <begin position="266"/>
        <end position="355"/>
    </location>
</feature>
<dbReference type="GO" id="GO:0009653">
    <property type="term" value="P:anatomical structure morphogenesis"/>
    <property type="evidence" value="ECO:0007669"/>
    <property type="project" value="TreeGrafter"/>
</dbReference>
<keyword evidence="7" id="KW-1185">Reference proteome</keyword>
<evidence type="ECO:0000256" key="4">
    <source>
        <dbReference type="PROSITE-ProRule" id="PRU01201"/>
    </source>
</evidence>
<feature type="repeat" description="CSPG" evidence="4">
    <location>
        <begin position="37"/>
        <end position="128"/>
    </location>
</feature>
<feature type="repeat" description="CSPG" evidence="4">
    <location>
        <begin position="150"/>
        <end position="250"/>
    </location>
</feature>
<organism evidence="6 7">
    <name type="scientific">Takifugu bimaculatus</name>
    <dbReference type="NCBI Taxonomy" id="433685"/>
    <lineage>
        <taxon>Eukaryota</taxon>
        <taxon>Metazoa</taxon>
        <taxon>Chordata</taxon>
        <taxon>Craniata</taxon>
        <taxon>Vertebrata</taxon>
        <taxon>Euteleostomi</taxon>
        <taxon>Actinopterygii</taxon>
        <taxon>Neopterygii</taxon>
        <taxon>Teleostei</taxon>
        <taxon>Neoteleostei</taxon>
        <taxon>Acanthomorphata</taxon>
        <taxon>Eupercaria</taxon>
        <taxon>Tetraodontiformes</taxon>
        <taxon>Tetradontoidea</taxon>
        <taxon>Tetraodontidae</taxon>
        <taxon>Takifugu</taxon>
    </lineage>
</organism>
<accession>A0A4Z2C8F6</accession>
<dbReference type="Proteomes" id="UP000516260">
    <property type="component" value="Chromosome 12"/>
</dbReference>
<evidence type="ECO:0000256" key="1">
    <source>
        <dbReference type="ARBA" id="ARBA00022729"/>
    </source>
</evidence>
<evidence type="ECO:0000313" key="7">
    <source>
        <dbReference type="Proteomes" id="UP000516260"/>
    </source>
</evidence>
<keyword evidence="2" id="KW-0677">Repeat</keyword>
<feature type="compositionally biased region" description="Acidic residues" evidence="5">
    <location>
        <begin position="831"/>
        <end position="840"/>
    </location>
</feature>
<evidence type="ECO:0008006" key="8">
    <source>
        <dbReference type="Google" id="ProtNLM"/>
    </source>
</evidence>
<evidence type="ECO:0000256" key="5">
    <source>
        <dbReference type="SAM" id="MobiDB-lite"/>
    </source>
</evidence>
<dbReference type="AlphaFoldDB" id="A0A4Z2C8F6"/>
<dbReference type="PANTHER" id="PTHR45739">
    <property type="entry name" value="MATRIX PROTEIN, PUTATIVE-RELATED"/>
    <property type="match status" value="1"/>
</dbReference>
<feature type="region of interest" description="Disordered" evidence="5">
    <location>
        <begin position="828"/>
        <end position="922"/>
    </location>
</feature>
<dbReference type="EMBL" id="SWLE01000004">
    <property type="protein sequence ID" value="TNN00401.1"/>
    <property type="molecule type" value="Genomic_DNA"/>
</dbReference>
<evidence type="ECO:0000313" key="6">
    <source>
        <dbReference type="EMBL" id="TNN00401.1"/>
    </source>
</evidence>
<feature type="compositionally biased region" description="Basic and acidic residues" evidence="5">
    <location>
        <begin position="854"/>
        <end position="866"/>
    </location>
</feature>
<reference evidence="6 7" key="1">
    <citation type="submission" date="2019-04" db="EMBL/GenBank/DDBJ databases">
        <title>The sequence and de novo assembly of Takifugu bimaculatus genome using PacBio and Hi-C technologies.</title>
        <authorList>
            <person name="Xu P."/>
            <person name="Liu B."/>
            <person name="Zhou Z."/>
        </authorList>
    </citation>
    <scope>NUCLEOTIDE SEQUENCE [LARGE SCALE GENOMIC DNA]</scope>
    <source>
        <strain evidence="6">TB-2018</strain>
        <tissue evidence="6">Muscle</tissue>
    </source>
</reference>
<evidence type="ECO:0000256" key="2">
    <source>
        <dbReference type="ARBA" id="ARBA00022737"/>
    </source>
</evidence>
<dbReference type="PANTHER" id="PTHR45739:SF12">
    <property type="entry name" value="CHONDROITIN SULFATE PROTEOGLYCAN 4-LIKE ISOFORM X2"/>
    <property type="match status" value="1"/>
</dbReference>
<comment type="caution">
    <text evidence="6">The sequence shown here is derived from an EMBL/GenBank/DDBJ whole genome shotgun (WGS) entry which is preliminary data.</text>
</comment>
<dbReference type="PROSITE" id="PS51854">
    <property type="entry name" value="CSPG"/>
    <property type="match status" value="6"/>
</dbReference>
<dbReference type="InterPro" id="IPR051561">
    <property type="entry name" value="FRAS1_ECM"/>
</dbReference>
<sequence length="922" mass="103241">MFSSFTTEQTRNAFRCRCPDGFHKTTALLQIQAGEPYLHVVNNTIIVIDHGSTKTLNTTLLSADTNMDIRDDGEIRFLVTSPPSDGRIIVSGIEASEFTQEDLKKGVVSYEHNYESLRSKDSFSFTLTAGGHSKEGTFRIKIFKRAYLSEPEVMTNEVIISYEGEHTIISQDNLKVEQPDILPTEMVFTIKSPPSHGHVVKLTNSSDASASPVLDYIHSFTQEDIDQGRILYVSAFVQGRDGLTVDVSNGFTTVENLHISVDIVPRLIPVQAFNFSVKEGLSRPINAEIINISHPFYSSANIEFFVEESPQHGDIRYLNGDELTYFTWEEMKLGHIYYMHDSTESTEDSFTLSASAYEIERRSLPFTISVTVIPVNDEPPKLTRNTGLEVLAWEEADITASMLNTEDADTPVEALVYNLEALTGGRVAFKEAPEEAILNFTQSHVNKGEVIFIHQGEKSGGFGFTVTDGEHTTPLYQFVVTARPLTITMVTQEELVVFPGRLILATDKNQYEEITHFSQTQLESGVVYYEHQVPEEPFWVAKDSIELALSSQPAPDVRHILPIVISYYAAHSNVSSQLWKNKGLEIVQGQRKAIEVSILDASNLLASLPEEQRSDADVVFELKRFPSHGRVTVEGRDLPRDAPRFTQRDVTEGRLEYLHDDSPASFDSFSFQARLKSDIHVLSSPAESVILEEIFNISVKRRGSEPPEIVTTDVLLEVLQGSVTILTQRHLNTQDEDSPPDEVFFKVTKAPTNGRLVHSLTMEAVSEFTQDMVNLGLVGFYSDGSLANGFVEFVVSDGRHQTKPHTLHIGVLARTLILEKAPEIKVKQGDDETLVTEEDVEGHRRGRQRGGRPLQDHECPQVRSDHGGQAAHVRLHAEADQRRKSQRSLRQVHVASRQRRFRGSQPGGQRLLCPQHHRAASR</sequence>